<accession>A0AAE0ANL7</accession>
<protein>
    <recommendedName>
        <fullName evidence="1">RNase H type-1 domain-containing protein</fullName>
    </recommendedName>
</protein>
<dbReference type="SUPFAM" id="SSF53098">
    <property type="entry name" value="Ribonuclease H-like"/>
    <property type="match status" value="1"/>
</dbReference>
<dbReference type="PANTHER" id="PTHR47723:SF22">
    <property type="entry name" value="RNASE H TYPE-1 DOMAIN-CONTAINING PROTEIN"/>
    <property type="match status" value="1"/>
</dbReference>
<dbReference type="CDD" id="cd06222">
    <property type="entry name" value="RNase_H_like"/>
    <property type="match status" value="1"/>
</dbReference>
<sequence length="194" mass="21575">MKASNMVRFRVAWWFKTYGNGSGDPITLIRLDIAERCKDPDKVKIKKLGEWIPPLHDVLKFNVDGSARGSPGQAGIEGVLRDQDGNVLRSLSTNIGWQDAITAEIRAIDRACELCASKTELMGKRIIISSDSMTVVSWINSCDLGNINHTHFIYKIRRVLFDMGQVSVEYSSRATNFLADSLAKKKGQLVMGIS</sequence>
<evidence type="ECO:0000259" key="1">
    <source>
        <dbReference type="Pfam" id="PF13456"/>
    </source>
</evidence>
<dbReference type="InterPro" id="IPR044730">
    <property type="entry name" value="RNase_H-like_dom_plant"/>
</dbReference>
<name>A0AAE0ANL7_9ROSI</name>
<dbReference type="AlphaFoldDB" id="A0AAE0ANL7"/>
<dbReference type="InterPro" id="IPR002156">
    <property type="entry name" value="RNaseH_domain"/>
</dbReference>
<dbReference type="InterPro" id="IPR012337">
    <property type="entry name" value="RNaseH-like_sf"/>
</dbReference>
<dbReference type="PANTHER" id="PTHR47723">
    <property type="entry name" value="OS05G0353850 PROTEIN"/>
    <property type="match status" value="1"/>
</dbReference>
<evidence type="ECO:0000313" key="2">
    <source>
        <dbReference type="EMBL" id="KAK3221456.1"/>
    </source>
</evidence>
<dbReference type="GO" id="GO:0003676">
    <property type="term" value="F:nucleic acid binding"/>
    <property type="evidence" value="ECO:0007669"/>
    <property type="project" value="InterPro"/>
</dbReference>
<dbReference type="Pfam" id="PF13456">
    <property type="entry name" value="RVT_3"/>
    <property type="match status" value="1"/>
</dbReference>
<comment type="caution">
    <text evidence="2">The sequence shown here is derived from an EMBL/GenBank/DDBJ whole genome shotgun (WGS) entry which is preliminary data.</text>
</comment>
<dbReference type="Gene3D" id="3.30.420.10">
    <property type="entry name" value="Ribonuclease H-like superfamily/Ribonuclease H"/>
    <property type="match status" value="1"/>
</dbReference>
<evidence type="ECO:0000313" key="3">
    <source>
        <dbReference type="Proteomes" id="UP001281410"/>
    </source>
</evidence>
<dbReference type="EMBL" id="JANJYJ010000003">
    <property type="protein sequence ID" value="KAK3221456.1"/>
    <property type="molecule type" value="Genomic_DNA"/>
</dbReference>
<gene>
    <name evidence="2" type="ORF">Dsin_008481</name>
</gene>
<proteinExistence type="predicted"/>
<dbReference type="Proteomes" id="UP001281410">
    <property type="component" value="Unassembled WGS sequence"/>
</dbReference>
<keyword evidence="3" id="KW-1185">Reference proteome</keyword>
<dbReference type="InterPro" id="IPR036397">
    <property type="entry name" value="RNaseH_sf"/>
</dbReference>
<dbReference type="InterPro" id="IPR053151">
    <property type="entry name" value="RNase_H-like"/>
</dbReference>
<dbReference type="GO" id="GO:0004523">
    <property type="term" value="F:RNA-DNA hybrid ribonuclease activity"/>
    <property type="evidence" value="ECO:0007669"/>
    <property type="project" value="InterPro"/>
</dbReference>
<feature type="domain" description="RNase H type-1" evidence="1">
    <location>
        <begin position="62"/>
        <end position="185"/>
    </location>
</feature>
<reference evidence="2" key="1">
    <citation type="journal article" date="2023" name="Plant J.">
        <title>Genome sequences and population genomics provide insights into the demographic history, inbreeding, and mutation load of two 'living fossil' tree species of Dipteronia.</title>
        <authorList>
            <person name="Feng Y."/>
            <person name="Comes H.P."/>
            <person name="Chen J."/>
            <person name="Zhu S."/>
            <person name="Lu R."/>
            <person name="Zhang X."/>
            <person name="Li P."/>
            <person name="Qiu J."/>
            <person name="Olsen K.M."/>
            <person name="Qiu Y."/>
        </authorList>
    </citation>
    <scope>NUCLEOTIDE SEQUENCE</scope>
    <source>
        <strain evidence="2">NBL</strain>
    </source>
</reference>
<organism evidence="2 3">
    <name type="scientific">Dipteronia sinensis</name>
    <dbReference type="NCBI Taxonomy" id="43782"/>
    <lineage>
        <taxon>Eukaryota</taxon>
        <taxon>Viridiplantae</taxon>
        <taxon>Streptophyta</taxon>
        <taxon>Embryophyta</taxon>
        <taxon>Tracheophyta</taxon>
        <taxon>Spermatophyta</taxon>
        <taxon>Magnoliopsida</taxon>
        <taxon>eudicotyledons</taxon>
        <taxon>Gunneridae</taxon>
        <taxon>Pentapetalae</taxon>
        <taxon>rosids</taxon>
        <taxon>malvids</taxon>
        <taxon>Sapindales</taxon>
        <taxon>Sapindaceae</taxon>
        <taxon>Hippocastanoideae</taxon>
        <taxon>Acereae</taxon>
        <taxon>Dipteronia</taxon>
    </lineage>
</organism>